<evidence type="ECO:0000313" key="11">
    <source>
        <dbReference type="Proteomes" id="UP001430953"/>
    </source>
</evidence>
<organism evidence="10 11">
    <name type="scientific">Cardiocondyla obscurior</name>
    <dbReference type="NCBI Taxonomy" id="286306"/>
    <lineage>
        <taxon>Eukaryota</taxon>
        <taxon>Metazoa</taxon>
        <taxon>Ecdysozoa</taxon>
        <taxon>Arthropoda</taxon>
        <taxon>Hexapoda</taxon>
        <taxon>Insecta</taxon>
        <taxon>Pterygota</taxon>
        <taxon>Neoptera</taxon>
        <taxon>Endopterygota</taxon>
        <taxon>Hymenoptera</taxon>
        <taxon>Apocrita</taxon>
        <taxon>Aculeata</taxon>
        <taxon>Formicoidea</taxon>
        <taxon>Formicidae</taxon>
        <taxon>Myrmicinae</taxon>
        <taxon>Cardiocondyla</taxon>
    </lineage>
</organism>
<dbReference type="PANTHER" id="PTHR12733:SF3">
    <property type="entry name" value="ATP SYNTHASE F(0) COMPLEX SUBUNIT B1, MITOCHONDRIAL"/>
    <property type="match status" value="1"/>
</dbReference>
<comment type="function">
    <text evidence="9">Subunit b, of the mitochondrial membrane ATP synthase complex (F(1)F(0) ATP synthase or Complex V) that produces ATP from ADP in the presence of a proton gradient across the membrane which is generated by electron transport complexes of the respiratory chain. ATP synthase complex consist of a soluble F(1) head domain - the catalytic core - and a membrane F(1) domain - the membrane proton channel. These two domains are linked by a central stalk rotating inside the F(1) region and a stationary peripheral stalk. During catalysis, ATP synthesis in the catalytic domain of F(1) is coupled via a rotary mechanism of the central stalk subunits to proton translocation. In vivo, can only synthesize ATP although its ATP hydrolase activity can be activated artificially in vitro. Part of the complex F(0) domain. Part of the complex F(0) domain and the peripheric stalk, which acts as a stator to hold the catalytic alpha(3)beta(3) subcomplex and subunit a/ATP6 static relative to the rotary elements.</text>
</comment>
<protein>
    <recommendedName>
        <fullName evidence="9">ATP synthase subunit b</fullName>
    </recommendedName>
</protein>
<keyword evidence="2 9" id="KW-0813">Transport</keyword>
<dbReference type="GO" id="GO:0046933">
    <property type="term" value="F:proton-transporting ATP synthase activity, rotational mechanism"/>
    <property type="evidence" value="ECO:0007669"/>
    <property type="project" value="TreeGrafter"/>
</dbReference>
<dbReference type="GO" id="GO:0045259">
    <property type="term" value="C:proton-transporting ATP synthase complex"/>
    <property type="evidence" value="ECO:0007669"/>
    <property type="project" value="UniProtKB-KW"/>
</dbReference>
<dbReference type="EMBL" id="JADYXP020000009">
    <property type="protein sequence ID" value="KAL0117529.1"/>
    <property type="molecule type" value="Genomic_DNA"/>
</dbReference>
<dbReference type="PANTHER" id="PTHR12733">
    <property type="entry name" value="MITOCHONDRIAL ATP SYNTHASE B CHAIN"/>
    <property type="match status" value="1"/>
</dbReference>
<evidence type="ECO:0000256" key="7">
    <source>
        <dbReference type="ARBA" id="ARBA00023128"/>
    </source>
</evidence>
<dbReference type="GO" id="GO:0005743">
    <property type="term" value="C:mitochondrial inner membrane"/>
    <property type="evidence" value="ECO:0007669"/>
    <property type="project" value="UniProtKB-SubCell"/>
</dbReference>
<comment type="caution">
    <text evidence="10">The sequence shown here is derived from an EMBL/GenBank/DDBJ whole genome shotgun (WGS) entry which is preliminary data.</text>
</comment>
<keyword evidence="6 9" id="KW-0406">Ion transport</keyword>
<keyword evidence="8 9" id="KW-0472">Membrane</keyword>
<evidence type="ECO:0000256" key="9">
    <source>
        <dbReference type="RuleBase" id="RU368017"/>
    </source>
</evidence>
<evidence type="ECO:0000256" key="3">
    <source>
        <dbReference type="ARBA" id="ARBA00022547"/>
    </source>
</evidence>
<keyword evidence="7 9" id="KW-0496">Mitochondrion</keyword>
<sequence>MLSRLALRNAQMLSVALRGAQSASSAATEPSRPKRLTDPAPVRHGFIPEEWFQAFYPKTGASGPYVFAITVSTYLLSKEIYVLEHEFYNGISLFIICVGFVKLFGPKVAQFCDKGIDQIHNDFQDTRNQQIITYENQISEEKKQQDSLDGQKMIMDIKKENIKMQLEATYRERAIQVYQEVKKRLDYQLHIQNLERRIAQKHMVQWIVNGVLKSITPEQEKATLQQCIKDLELIATKA</sequence>
<dbReference type="Proteomes" id="UP001430953">
    <property type="component" value="Unassembled WGS sequence"/>
</dbReference>
<evidence type="ECO:0000256" key="6">
    <source>
        <dbReference type="ARBA" id="ARBA00023065"/>
    </source>
</evidence>
<comment type="subcellular location">
    <subcellularLocation>
        <location evidence="9">Mitochondrion</location>
    </subcellularLocation>
    <subcellularLocation>
        <location evidence="9">Mitochondrion inner membrane</location>
    </subcellularLocation>
</comment>
<keyword evidence="11" id="KW-1185">Reference proteome</keyword>
<comment type="similarity">
    <text evidence="1 9">Belongs to the eukaryotic ATPase B chain family.</text>
</comment>
<name>A0AAW2FQX9_9HYME</name>
<evidence type="ECO:0000256" key="1">
    <source>
        <dbReference type="ARBA" id="ARBA00007479"/>
    </source>
</evidence>
<evidence type="ECO:0000256" key="8">
    <source>
        <dbReference type="ARBA" id="ARBA00023136"/>
    </source>
</evidence>
<keyword evidence="5 9" id="KW-0999">Mitochondrion inner membrane</keyword>
<gene>
    <name evidence="10" type="ORF">PUN28_010385</name>
</gene>
<accession>A0AAW2FQX9</accession>
<reference evidence="10 11" key="1">
    <citation type="submission" date="2023-03" db="EMBL/GenBank/DDBJ databases">
        <title>High recombination rates correlate with genetic variation in Cardiocondyla obscurior ants.</title>
        <authorList>
            <person name="Errbii M."/>
        </authorList>
    </citation>
    <scope>NUCLEOTIDE SEQUENCE [LARGE SCALE GENOMIC DNA]</scope>
    <source>
        <strain evidence="10">Alpha-2009</strain>
        <tissue evidence="10">Whole body</tissue>
    </source>
</reference>
<evidence type="ECO:0000256" key="5">
    <source>
        <dbReference type="ARBA" id="ARBA00022792"/>
    </source>
</evidence>
<dbReference type="InterPro" id="IPR008688">
    <property type="entry name" value="ATP_synth_Bsub_B/MI25"/>
</dbReference>
<evidence type="ECO:0000313" key="10">
    <source>
        <dbReference type="EMBL" id="KAL0117529.1"/>
    </source>
</evidence>
<keyword evidence="4 9" id="KW-0375">Hydrogen ion transport</keyword>
<dbReference type="SUPFAM" id="SSF161060">
    <property type="entry name" value="ATP synthase B chain-like"/>
    <property type="match status" value="1"/>
</dbReference>
<dbReference type="InterPro" id="IPR013837">
    <property type="entry name" value="ATP_synth_F0_suB"/>
</dbReference>
<comment type="subunit">
    <text evidence="9">F-type ATPases have 2 components, CF(1) - the catalytic core - and CF(0) - the membrane proton channel. CF(1) and CF(0) have multiple subunits.</text>
</comment>
<keyword evidence="3 9" id="KW-0138">CF(0)</keyword>
<dbReference type="Pfam" id="PF05405">
    <property type="entry name" value="Mt_ATP-synt_B"/>
    <property type="match status" value="1"/>
</dbReference>
<evidence type="ECO:0000256" key="2">
    <source>
        <dbReference type="ARBA" id="ARBA00022448"/>
    </source>
</evidence>
<dbReference type="AlphaFoldDB" id="A0AAW2FQX9"/>
<evidence type="ECO:0000256" key="4">
    <source>
        <dbReference type="ARBA" id="ARBA00022781"/>
    </source>
</evidence>
<dbReference type="Gene3D" id="1.20.5.2210">
    <property type="match status" value="1"/>
</dbReference>
<proteinExistence type="inferred from homology"/>